<dbReference type="Proteomes" id="UP001310890">
    <property type="component" value="Unassembled WGS sequence"/>
</dbReference>
<reference evidence="2" key="1">
    <citation type="submission" date="2023-08" db="EMBL/GenBank/DDBJ databases">
        <title>Black Yeasts Isolated from many extreme environments.</title>
        <authorList>
            <person name="Coleine C."/>
            <person name="Stajich J.E."/>
            <person name="Selbmann L."/>
        </authorList>
    </citation>
    <scope>NUCLEOTIDE SEQUENCE</scope>
    <source>
        <strain evidence="2">CCFEE 5401</strain>
    </source>
</reference>
<dbReference type="AlphaFoldDB" id="A0AAN7TNS8"/>
<dbReference type="EMBL" id="JAVRRL010000010">
    <property type="protein sequence ID" value="KAK5115910.1"/>
    <property type="molecule type" value="Genomic_DNA"/>
</dbReference>
<evidence type="ECO:0000313" key="2">
    <source>
        <dbReference type="EMBL" id="KAK5115910.1"/>
    </source>
</evidence>
<protein>
    <submittedName>
        <fullName evidence="2">Uncharacterized protein</fullName>
    </submittedName>
</protein>
<evidence type="ECO:0000313" key="3">
    <source>
        <dbReference type="Proteomes" id="UP001310890"/>
    </source>
</evidence>
<gene>
    <name evidence="2" type="ORF">LTR62_000366</name>
</gene>
<proteinExistence type="predicted"/>
<accession>A0AAN7TNS8</accession>
<organism evidence="2 3">
    <name type="scientific">Meristemomyces frigidus</name>
    <dbReference type="NCBI Taxonomy" id="1508187"/>
    <lineage>
        <taxon>Eukaryota</taxon>
        <taxon>Fungi</taxon>
        <taxon>Dikarya</taxon>
        <taxon>Ascomycota</taxon>
        <taxon>Pezizomycotina</taxon>
        <taxon>Dothideomycetes</taxon>
        <taxon>Dothideomycetidae</taxon>
        <taxon>Mycosphaerellales</taxon>
        <taxon>Teratosphaeriaceae</taxon>
        <taxon>Meristemomyces</taxon>
    </lineage>
</organism>
<feature type="region of interest" description="Disordered" evidence="1">
    <location>
        <begin position="102"/>
        <end position="125"/>
    </location>
</feature>
<feature type="compositionally biased region" description="Polar residues" evidence="1">
    <location>
        <begin position="169"/>
        <end position="185"/>
    </location>
</feature>
<feature type="region of interest" description="Disordered" evidence="1">
    <location>
        <begin position="1"/>
        <end position="26"/>
    </location>
</feature>
<sequence>MPYYDNDFVDEDNTPRVGRSQRKSAAGRELVRWDPDRDQLALLCTDYVCTTESIAIPWDKVAELMGSLVGKPSMTGEAVKQHLAKLYKARVDDGQLVPPKLDRHQRRKAVSTASDGTPTPARGCKRTRAVDDGVIATPESPVMPGKSLLYTKPIAKPKKTAKTAAGRSTGRNGAQQTSTIATNQGDDVFGDPIPTQQRGRGRPRVGATRVYKVNSKIRVEDADLDPLTPPNNSPKRLRAQAELNYAEPQFEDEDADARLNQTSAQHFSTPTNNTNGLDYFAHRNYTHTPISGPPSYYPSPNDISNRKSNSPNKMHGSHFQHQFPLHSGLPRSLSSPFNPNQFALPLSASNHDNFNSNAFNNIPAHECDTNNSTTAFNFDQRIFNMAALHASQPMVYFQGGQALASMAQLGQDGDVKEEAQDIHISSNLTKTSENPAIYANHTPTASQLAYNEDVSAVFHNDNDHGLQTSFDSRFGSGWENNNGAKYEMPSADEDFMHLFKDSTTSYLADIAV</sequence>
<name>A0AAN7TNS8_9PEZI</name>
<comment type="caution">
    <text evidence="2">The sequence shown here is derived from an EMBL/GenBank/DDBJ whole genome shotgun (WGS) entry which is preliminary data.</text>
</comment>
<feature type="region of interest" description="Disordered" evidence="1">
    <location>
        <begin position="158"/>
        <end position="205"/>
    </location>
</feature>
<evidence type="ECO:0000256" key="1">
    <source>
        <dbReference type="SAM" id="MobiDB-lite"/>
    </source>
</evidence>